<sequence length="200" mass="22058">MRHYDIPGCLDHQHSTNFEWREAGGGIQSLCFYLSVLDVIGPVDDKGTIHDYGCGMGDGIALIQAAIPHALCRGFDVDGERIAGARNRWPTIPFQIGNVATTGRKADIIMSIHTLEHVPNALSVVSRLRSLCKSLVIVYPDLTHEARGGHSLEALAADEFCEGVKEHATHMSHYVTARRYSHDEPLMLEGNNLFVLEGER</sequence>
<protein>
    <recommendedName>
        <fullName evidence="2">Methyltransferase domain-containing protein</fullName>
    </recommendedName>
</protein>
<organism evidence="1">
    <name type="scientific">marine sediment metagenome</name>
    <dbReference type="NCBI Taxonomy" id="412755"/>
    <lineage>
        <taxon>unclassified sequences</taxon>
        <taxon>metagenomes</taxon>
        <taxon>ecological metagenomes</taxon>
    </lineage>
</organism>
<name>A0A0F8VYD2_9ZZZZ</name>
<evidence type="ECO:0008006" key="2">
    <source>
        <dbReference type="Google" id="ProtNLM"/>
    </source>
</evidence>
<accession>A0A0F8VYD2</accession>
<dbReference type="SUPFAM" id="SSF53335">
    <property type="entry name" value="S-adenosyl-L-methionine-dependent methyltransferases"/>
    <property type="match status" value="1"/>
</dbReference>
<dbReference type="Pfam" id="PF13489">
    <property type="entry name" value="Methyltransf_23"/>
    <property type="match status" value="1"/>
</dbReference>
<gene>
    <name evidence="1" type="ORF">LCGC14_3135820</name>
</gene>
<dbReference type="Gene3D" id="3.40.50.150">
    <property type="entry name" value="Vaccinia Virus protein VP39"/>
    <property type="match status" value="1"/>
</dbReference>
<evidence type="ECO:0000313" key="1">
    <source>
        <dbReference type="EMBL" id="KKK49363.1"/>
    </source>
</evidence>
<dbReference type="EMBL" id="LAZR01068586">
    <property type="protein sequence ID" value="KKK49363.1"/>
    <property type="molecule type" value="Genomic_DNA"/>
</dbReference>
<proteinExistence type="predicted"/>
<dbReference type="InterPro" id="IPR029063">
    <property type="entry name" value="SAM-dependent_MTases_sf"/>
</dbReference>
<reference evidence="1" key="1">
    <citation type="journal article" date="2015" name="Nature">
        <title>Complex archaea that bridge the gap between prokaryotes and eukaryotes.</title>
        <authorList>
            <person name="Spang A."/>
            <person name="Saw J.H."/>
            <person name="Jorgensen S.L."/>
            <person name="Zaremba-Niedzwiedzka K."/>
            <person name="Martijn J."/>
            <person name="Lind A.E."/>
            <person name="van Eijk R."/>
            <person name="Schleper C."/>
            <person name="Guy L."/>
            <person name="Ettema T.J."/>
        </authorList>
    </citation>
    <scope>NUCLEOTIDE SEQUENCE</scope>
</reference>
<dbReference type="AlphaFoldDB" id="A0A0F8VYD2"/>
<comment type="caution">
    <text evidence="1">The sequence shown here is derived from an EMBL/GenBank/DDBJ whole genome shotgun (WGS) entry which is preliminary data.</text>
</comment>